<keyword evidence="15" id="KW-1185">Reference proteome</keyword>
<dbReference type="Gene3D" id="3.90.20.20">
    <property type="match status" value="1"/>
</dbReference>
<dbReference type="PROSITE" id="PS01071">
    <property type="entry name" value="GRPE"/>
    <property type="match status" value="1"/>
</dbReference>
<comment type="subcellular location">
    <subcellularLocation>
        <location evidence="1 10">Cytoplasm</location>
    </subcellularLocation>
</comment>
<proteinExistence type="inferred from homology"/>
<reference evidence="14 15" key="1">
    <citation type="journal article" date="2018" name="Environ. Microbiol.">
        <title>Ecological and genomic features of two widespread freshwater picocyanobacteria.</title>
        <authorList>
            <person name="Cabello-Yeves P.J."/>
            <person name="Picazo A."/>
            <person name="Camacho A."/>
            <person name="Callieri C."/>
            <person name="Rosselli R."/>
            <person name="Roda-Garcia J.J."/>
            <person name="Coutinho F.H."/>
            <person name="Rodriguez-Valera F."/>
        </authorList>
    </citation>
    <scope>NUCLEOTIDE SEQUENCE [LARGE SCALE GENOMIC DNA]</scope>
    <source>
        <strain evidence="14 15">Tous</strain>
    </source>
</reference>
<dbReference type="HAMAP" id="MF_01151">
    <property type="entry name" value="GrpE"/>
    <property type="match status" value="1"/>
</dbReference>
<dbReference type="SUPFAM" id="SSF51064">
    <property type="entry name" value="Head domain of nucleotide exchange factor GrpE"/>
    <property type="match status" value="1"/>
</dbReference>
<dbReference type="InterPro" id="IPR013805">
    <property type="entry name" value="GrpE_CC"/>
</dbReference>
<evidence type="ECO:0000256" key="7">
    <source>
        <dbReference type="ARBA" id="ARBA00053401"/>
    </source>
</evidence>
<evidence type="ECO:0000256" key="8">
    <source>
        <dbReference type="ARBA" id="ARBA00072274"/>
    </source>
</evidence>
<protein>
    <recommendedName>
        <fullName evidence="8 10">Protein GrpE</fullName>
    </recommendedName>
    <alternativeName>
        <fullName evidence="9 10">HSP-70 cofactor</fullName>
    </alternativeName>
</protein>
<keyword evidence="6 10" id="KW-0143">Chaperone</keyword>
<evidence type="ECO:0000256" key="10">
    <source>
        <dbReference type="HAMAP-Rule" id="MF_01151"/>
    </source>
</evidence>
<dbReference type="SUPFAM" id="SSF58014">
    <property type="entry name" value="Coiled-coil domain of nucleotide exchange factor GrpE"/>
    <property type="match status" value="1"/>
</dbReference>
<evidence type="ECO:0000256" key="5">
    <source>
        <dbReference type="ARBA" id="ARBA00023016"/>
    </source>
</evidence>
<organism evidence="14 15">
    <name type="scientific">Cyanobium usitatum str. Tous</name>
    <dbReference type="NCBI Taxonomy" id="2116684"/>
    <lineage>
        <taxon>Bacteria</taxon>
        <taxon>Bacillati</taxon>
        <taxon>Cyanobacteriota</taxon>
        <taxon>Cyanophyceae</taxon>
        <taxon>Synechococcales</taxon>
        <taxon>Prochlorococcaceae</taxon>
        <taxon>Cyanobium</taxon>
    </lineage>
</organism>
<evidence type="ECO:0000256" key="4">
    <source>
        <dbReference type="ARBA" id="ARBA00022490"/>
    </source>
</evidence>
<dbReference type="GO" id="GO:0000774">
    <property type="term" value="F:adenyl-nucleotide exchange factor activity"/>
    <property type="evidence" value="ECO:0007669"/>
    <property type="project" value="InterPro"/>
</dbReference>
<dbReference type="GO" id="GO:0005737">
    <property type="term" value="C:cytoplasm"/>
    <property type="evidence" value="ECO:0007669"/>
    <property type="project" value="UniProtKB-SubCell"/>
</dbReference>
<dbReference type="Proteomes" id="UP000243002">
    <property type="component" value="Unassembled WGS sequence"/>
</dbReference>
<accession>A0A2P7MU03</accession>
<dbReference type="FunFam" id="2.30.22.10:FF:000001">
    <property type="entry name" value="Protein GrpE"/>
    <property type="match status" value="1"/>
</dbReference>
<comment type="caution">
    <text evidence="14">The sequence shown here is derived from an EMBL/GenBank/DDBJ whole genome shotgun (WGS) entry which is preliminary data.</text>
</comment>
<dbReference type="EMBL" id="PXXO01000010">
    <property type="protein sequence ID" value="PSJ04728.1"/>
    <property type="molecule type" value="Genomic_DNA"/>
</dbReference>
<evidence type="ECO:0000256" key="6">
    <source>
        <dbReference type="ARBA" id="ARBA00023186"/>
    </source>
</evidence>
<dbReference type="GO" id="GO:0051082">
    <property type="term" value="F:unfolded protein binding"/>
    <property type="evidence" value="ECO:0007669"/>
    <property type="project" value="TreeGrafter"/>
</dbReference>
<dbReference type="NCBIfam" id="NF010741">
    <property type="entry name" value="PRK14143.1"/>
    <property type="match status" value="1"/>
</dbReference>
<comment type="subunit">
    <text evidence="3 10">Homodimer.</text>
</comment>
<evidence type="ECO:0000256" key="1">
    <source>
        <dbReference type="ARBA" id="ARBA00004496"/>
    </source>
</evidence>
<gene>
    <name evidence="10" type="primary">grpE</name>
    <name evidence="14" type="ORF">C7K55_09620</name>
</gene>
<evidence type="ECO:0000313" key="14">
    <source>
        <dbReference type="EMBL" id="PSJ04728.1"/>
    </source>
</evidence>
<dbReference type="Gene3D" id="2.30.22.10">
    <property type="entry name" value="Head domain of nucleotide exchange factor GrpE"/>
    <property type="match status" value="1"/>
</dbReference>
<comment type="function">
    <text evidence="7 10 11">Participates actively in the response to hyperosmotic and heat shock by preventing the aggregation of stress-denatured proteins, in association with DnaK and GrpE. It is the nucleotide exchange factor for DnaK and may function as a thermosensor. Unfolded proteins bind initially to DnaJ; upon interaction with the DnaJ-bound protein, DnaK hydrolyzes its bound ATP, resulting in the formation of a stable complex. GrpE releases ADP from DnaK; ATP binding to DnaK triggers the release of the substrate protein, thus completing the reaction cycle. Several rounds of ATP-dependent interactions between DnaJ, DnaK and GrpE are required for fully efficient folding.</text>
</comment>
<dbReference type="OrthoDB" id="9812586at2"/>
<evidence type="ECO:0000256" key="2">
    <source>
        <dbReference type="ARBA" id="ARBA00009054"/>
    </source>
</evidence>
<dbReference type="AlphaFoldDB" id="A0A2P7MU03"/>
<dbReference type="GO" id="GO:0042803">
    <property type="term" value="F:protein homodimerization activity"/>
    <property type="evidence" value="ECO:0007669"/>
    <property type="project" value="InterPro"/>
</dbReference>
<dbReference type="PANTHER" id="PTHR21237">
    <property type="entry name" value="GRPE PROTEIN"/>
    <property type="match status" value="1"/>
</dbReference>
<evidence type="ECO:0000256" key="12">
    <source>
        <dbReference type="RuleBase" id="RU004478"/>
    </source>
</evidence>
<keyword evidence="4 10" id="KW-0963">Cytoplasm</keyword>
<evidence type="ECO:0000256" key="9">
    <source>
        <dbReference type="ARBA" id="ARBA00076414"/>
    </source>
</evidence>
<sequence>MSGDSNLGAGAPQAADPSEIPATPEMEARQEAGSHQISDQGSDLAGQLAALKAEHEALNGQYMRLAADFDNFRKRQSRDSEDLRLQITCSTLGEILPVVDNFDRARQQLNPQHEEAQALHRSYQGLYKQLVDVFKQLGVSPMRVEGEPFDPSLHEAVLREPSEAHAEDVVIEELQRGYHLNGRVLRHALVKVSMGPGSGAVPAGPQAAENGQAEEQDG</sequence>
<dbReference type="InterPro" id="IPR000740">
    <property type="entry name" value="GrpE"/>
</dbReference>
<evidence type="ECO:0000256" key="3">
    <source>
        <dbReference type="ARBA" id="ARBA00011738"/>
    </source>
</evidence>
<keyword evidence="5 10" id="KW-0346">Stress response</keyword>
<dbReference type="CDD" id="cd00446">
    <property type="entry name" value="GrpE"/>
    <property type="match status" value="1"/>
</dbReference>
<dbReference type="Pfam" id="PF01025">
    <property type="entry name" value="GrpE"/>
    <property type="match status" value="1"/>
</dbReference>
<dbReference type="GO" id="GO:0051087">
    <property type="term" value="F:protein-folding chaperone binding"/>
    <property type="evidence" value="ECO:0007669"/>
    <property type="project" value="InterPro"/>
</dbReference>
<evidence type="ECO:0000256" key="13">
    <source>
        <dbReference type="SAM" id="MobiDB-lite"/>
    </source>
</evidence>
<dbReference type="GO" id="GO:0006457">
    <property type="term" value="P:protein folding"/>
    <property type="evidence" value="ECO:0007669"/>
    <property type="project" value="InterPro"/>
</dbReference>
<feature type="region of interest" description="Disordered" evidence="13">
    <location>
        <begin position="195"/>
        <end position="218"/>
    </location>
</feature>
<dbReference type="PRINTS" id="PR00773">
    <property type="entry name" value="GRPEPROTEIN"/>
</dbReference>
<evidence type="ECO:0000313" key="15">
    <source>
        <dbReference type="Proteomes" id="UP000243002"/>
    </source>
</evidence>
<comment type="similarity">
    <text evidence="2 10 12">Belongs to the GrpE family.</text>
</comment>
<feature type="region of interest" description="Disordered" evidence="13">
    <location>
        <begin position="1"/>
        <end position="43"/>
    </location>
</feature>
<evidence type="ECO:0000256" key="11">
    <source>
        <dbReference type="RuleBase" id="RU000639"/>
    </source>
</evidence>
<name>A0A2P7MU03_9CYAN</name>
<dbReference type="PANTHER" id="PTHR21237:SF23">
    <property type="entry name" value="GRPE PROTEIN HOMOLOG, MITOCHONDRIAL"/>
    <property type="match status" value="1"/>
</dbReference>
<dbReference type="InterPro" id="IPR009012">
    <property type="entry name" value="GrpE_head"/>
</dbReference>